<dbReference type="InterPro" id="IPR013083">
    <property type="entry name" value="Znf_RING/FYVE/PHD"/>
</dbReference>
<dbReference type="PANTHER" id="PTHR10044:SF139">
    <property type="entry name" value="DEATH-ASSOCIATED INHIBITOR OF APOPTOSIS 2"/>
    <property type="match status" value="1"/>
</dbReference>
<evidence type="ECO:0000313" key="3">
    <source>
        <dbReference type="Proteomes" id="UP000593567"/>
    </source>
</evidence>
<dbReference type="Pfam" id="PF00653">
    <property type="entry name" value="BIR"/>
    <property type="match status" value="2"/>
</dbReference>
<dbReference type="GO" id="GO:0005634">
    <property type="term" value="C:nucleus"/>
    <property type="evidence" value="ECO:0007669"/>
    <property type="project" value="TreeGrafter"/>
</dbReference>
<dbReference type="GO" id="GO:0006915">
    <property type="term" value="P:apoptotic process"/>
    <property type="evidence" value="ECO:0007669"/>
    <property type="project" value="UniProtKB-KW"/>
</dbReference>
<dbReference type="GO" id="GO:0051726">
    <property type="term" value="P:regulation of cell cycle"/>
    <property type="evidence" value="ECO:0007669"/>
    <property type="project" value="TreeGrafter"/>
</dbReference>
<dbReference type="Proteomes" id="UP000593567">
    <property type="component" value="Unassembled WGS sequence"/>
</dbReference>
<sequence>MYWEDELRELLRPPQPIRHFTEIIAYPLIKYPDSYNKYLSLSLQKSLDAMSPSEYLSYVLHDLTLDERESLLVDERQRLKTFLANWPHEHKNGLSGAIMARNGFYYLNDSDRVQCVFCRGSIKDWSSGDDVLREHGVSFSFCRFIKGIECGNRPYKSEKLCKEDLANIDVYPHSLGNTASSNTKDIEHDCEVLGISTNRASTIRYAPYASRIRTFTKWPTHCPVKAEDVCEAGFYYTGFSDSARCFYCSGNIRDWGPGDDPWTEHARWFPDCNFLLYAKGQDFVDKIHEATPESMKSIRKVIKKKKYQKATTETTEEETTTMIEICHKLGHSRDIITRSIKLNGKPFESVAEMIEKVYEMEALEDSDPNVWKELGAVATNNSLLKNQTPSSNINSESYELACKNCLKTTGKFKPANHISLPCGHLTLCEVCAKESGSRANQQQQIYCLKESCKSRLTGMMKVFFG</sequence>
<protein>
    <submittedName>
        <fullName evidence="2">BIRC7</fullName>
    </submittedName>
</protein>
<dbReference type="OrthoDB" id="10051407at2759"/>
<dbReference type="CDD" id="cd00022">
    <property type="entry name" value="BIR"/>
    <property type="match status" value="2"/>
</dbReference>
<evidence type="ECO:0000313" key="2">
    <source>
        <dbReference type="EMBL" id="KAF6026567.1"/>
    </source>
</evidence>
<dbReference type="EMBL" id="VXIV02002249">
    <property type="protein sequence ID" value="KAF6026567.1"/>
    <property type="molecule type" value="Genomic_DNA"/>
</dbReference>
<dbReference type="InterPro" id="IPR050784">
    <property type="entry name" value="IAP"/>
</dbReference>
<dbReference type="PANTHER" id="PTHR10044">
    <property type="entry name" value="INHIBITOR OF APOPTOSIS"/>
    <property type="match status" value="1"/>
</dbReference>
<dbReference type="FunFam" id="1.10.1170.10:FF:000003">
    <property type="entry name" value="E3 ubiquitin-protein ligase XIAP"/>
    <property type="match status" value="1"/>
</dbReference>
<accession>A0A7J7JKG6</accession>
<dbReference type="PROSITE" id="PS50143">
    <property type="entry name" value="BIR_REPEAT_2"/>
    <property type="match status" value="2"/>
</dbReference>
<dbReference type="AlphaFoldDB" id="A0A7J7JKG6"/>
<dbReference type="PROSITE" id="PS01282">
    <property type="entry name" value="BIR_REPEAT_1"/>
    <property type="match status" value="1"/>
</dbReference>
<proteinExistence type="predicted"/>
<organism evidence="2 3">
    <name type="scientific">Bugula neritina</name>
    <name type="common">Brown bryozoan</name>
    <name type="synonym">Sertularia neritina</name>
    <dbReference type="NCBI Taxonomy" id="10212"/>
    <lineage>
        <taxon>Eukaryota</taxon>
        <taxon>Metazoa</taxon>
        <taxon>Spiralia</taxon>
        <taxon>Lophotrochozoa</taxon>
        <taxon>Bryozoa</taxon>
        <taxon>Gymnolaemata</taxon>
        <taxon>Cheilostomatida</taxon>
        <taxon>Flustrina</taxon>
        <taxon>Buguloidea</taxon>
        <taxon>Bugulidae</taxon>
        <taxon>Bugula</taxon>
    </lineage>
</organism>
<evidence type="ECO:0000256" key="1">
    <source>
        <dbReference type="ARBA" id="ARBA00022703"/>
    </source>
</evidence>
<dbReference type="GO" id="GO:0005737">
    <property type="term" value="C:cytoplasm"/>
    <property type="evidence" value="ECO:0007669"/>
    <property type="project" value="TreeGrafter"/>
</dbReference>
<name>A0A7J7JKG6_BUGNE</name>
<dbReference type="Gene3D" id="3.30.40.10">
    <property type="entry name" value="Zinc/RING finger domain, C3HC4 (zinc finger)"/>
    <property type="match status" value="1"/>
</dbReference>
<dbReference type="SUPFAM" id="SSF57924">
    <property type="entry name" value="Inhibitor of apoptosis (IAP) repeat"/>
    <property type="match status" value="2"/>
</dbReference>
<reference evidence="2" key="1">
    <citation type="submission" date="2020-06" db="EMBL/GenBank/DDBJ databases">
        <title>Draft genome of Bugula neritina, a colonial animal packing powerful symbionts and potential medicines.</title>
        <authorList>
            <person name="Rayko M."/>
        </authorList>
    </citation>
    <scope>NUCLEOTIDE SEQUENCE [LARGE SCALE GENOMIC DNA]</scope>
    <source>
        <strain evidence="2">Kwan_BN1</strain>
    </source>
</reference>
<dbReference type="InterPro" id="IPR001370">
    <property type="entry name" value="BIR_rpt"/>
</dbReference>
<dbReference type="SMART" id="SM00238">
    <property type="entry name" value="BIR"/>
    <property type="match status" value="2"/>
</dbReference>
<gene>
    <name evidence="2" type="ORF">EB796_015126</name>
</gene>
<comment type="caution">
    <text evidence="2">The sequence shown here is derived from an EMBL/GenBank/DDBJ whole genome shotgun (WGS) entry which is preliminary data.</text>
</comment>
<keyword evidence="3" id="KW-1185">Reference proteome</keyword>
<keyword evidence="1" id="KW-0053">Apoptosis</keyword>
<dbReference type="Gene3D" id="1.10.1170.10">
    <property type="entry name" value="Inhibitor Of Apoptosis Protein (2mihbC-IAP-1), Chain A"/>
    <property type="match status" value="2"/>
</dbReference>